<keyword evidence="2 12" id="KW-0813">Transport</keyword>
<keyword evidence="8 13" id="KW-0472">Membrane</keyword>
<keyword evidence="5 13" id="KW-1133">Transmembrane helix</keyword>
<evidence type="ECO:0000256" key="7">
    <source>
        <dbReference type="ARBA" id="ARBA00023065"/>
    </source>
</evidence>
<evidence type="ECO:0000256" key="1">
    <source>
        <dbReference type="ARBA" id="ARBA00004141"/>
    </source>
</evidence>
<keyword evidence="11 12" id="KW-0407">Ion channel</keyword>
<dbReference type="Proteomes" id="UP000005408">
    <property type="component" value="Unassembled WGS sequence"/>
</dbReference>
<comment type="similarity">
    <text evidence="12">Belongs to the amiloride-sensitive sodium channel (TC 1.A.6) family.</text>
</comment>
<dbReference type="PANTHER" id="PTHR11690:SF300">
    <property type="entry name" value="PICKPOCKET PROTEIN 19"/>
    <property type="match status" value="1"/>
</dbReference>
<evidence type="ECO:0000256" key="5">
    <source>
        <dbReference type="ARBA" id="ARBA00022989"/>
    </source>
</evidence>
<evidence type="ECO:0000313" key="14">
    <source>
        <dbReference type="EnsemblMetazoa" id="G25614.1:cds"/>
    </source>
</evidence>
<evidence type="ECO:0000256" key="8">
    <source>
        <dbReference type="ARBA" id="ARBA00023136"/>
    </source>
</evidence>
<feature type="transmembrane region" description="Helical" evidence="13">
    <location>
        <begin position="71"/>
        <end position="89"/>
    </location>
</feature>
<evidence type="ECO:0000256" key="2">
    <source>
        <dbReference type="ARBA" id="ARBA00022448"/>
    </source>
</evidence>
<comment type="subcellular location">
    <subcellularLocation>
        <location evidence="1">Membrane</location>
        <topology evidence="1">Multi-pass membrane protein</topology>
    </subcellularLocation>
</comment>
<keyword evidence="9" id="KW-0325">Glycoprotein</keyword>
<accession>A0A8W8KYM6</accession>
<keyword evidence="3 12" id="KW-0894">Sodium channel</keyword>
<evidence type="ECO:0000256" key="11">
    <source>
        <dbReference type="ARBA" id="ARBA00023303"/>
    </source>
</evidence>
<keyword evidence="15" id="KW-1185">Reference proteome</keyword>
<keyword evidence="7 12" id="KW-0406">Ion transport</keyword>
<dbReference type="GO" id="GO:0015280">
    <property type="term" value="F:ligand-gated sodium channel activity"/>
    <property type="evidence" value="ECO:0007669"/>
    <property type="project" value="TreeGrafter"/>
</dbReference>
<dbReference type="Pfam" id="PF00858">
    <property type="entry name" value="ASC"/>
    <property type="match status" value="2"/>
</dbReference>
<dbReference type="Gene3D" id="1.10.287.770">
    <property type="entry name" value="YojJ-like"/>
    <property type="match status" value="1"/>
</dbReference>
<dbReference type="OMA" id="TICNENV"/>
<name>A0A8W8KYM6_MAGGI</name>
<dbReference type="GO" id="GO:0005886">
    <property type="term" value="C:plasma membrane"/>
    <property type="evidence" value="ECO:0007669"/>
    <property type="project" value="TreeGrafter"/>
</dbReference>
<evidence type="ECO:0000256" key="13">
    <source>
        <dbReference type="SAM" id="Phobius"/>
    </source>
</evidence>
<keyword evidence="10 12" id="KW-0739">Sodium transport</keyword>
<keyword evidence="4 12" id="KW-0812">Transmembrane</keyword>
<evidence type="ECO:0000256" key="3">
    <source>
        <dbReference type="ARBA" id="ARBA00022461"/>
    </source>
</evidence>
<evidence type="ECO:0000256" key="4">
    <source>
        <dbReference type="ARBA" id="ARBA00022692"/>
    </source>
</evidence>
<feature type="transmembrane region" description="Helical" evidence="13">
    <location>
        <begin position="894"/>
        <end position="913"/>
    </location>
</feature>
<evidence type="ECO:0000256" key="10">
    <source>
        <dbReference type="ARBA" id="ARBA00023201"/>
    </source>
</evidence>
<evidence type="ECO:0000256" key="6">
    <source>
        <dbReference type="ARBA" id="ARBA00023053"/>
    </source>
</evidence>
<dbReference type="EnsemblMetazoa" id="G25614.1">
    <property type="protein sequence ID" value="G25614.1:cds"/>
    <property type="gene ID" value="G25614"/>
</dbReference>
<evidence type="ECO:0000313" key="15">
    <source>
        <dbReference type="Proteomes" id="UP000005408"/>
    </source>
</evidence>
<organism evidence="14 15">
    <name type="scientific">Magallana gigas</name>
    <name type="common">Pacific oyster</name>
    <name type="synonym">Crassostrea gigas</name>
    <dbReference type="NCBI Taxonomy" id="29159"/>
    <lineage>
        <taxon>Eukaryota</taxon>
        <taxon>Metazoa</taxon>
        <taxon>Spiralia</taxon>
        <taxon>Lophotrochozoa</taxon>
        <taxon>Mollusca</taxon>
        <taxon>Bivalvia</taxon>
        <taxon>Autobranchia</taxon>
        <taxon>Pteriomorphia</taxon>
        <taxon>Ostreida</taxon>
        <taxon>Ostreoidea</taxon>
        <taxon>Ostreidae</taxon>
        <taxon>Magallana</taxon>
    </lineage>
</organism>
<sequence length="930" mass="108037">MVSESNDRRGANGFISNEMINMIDTSEKMDEAQTKKDKTSISDELCLFGESSSVHGLKYVSERSSHCFRRIFWLLVILCCLGVLIYQIVDRVRYFTSNPVTVNVQVNYNSTLVFPAVTICNQNAFKATLAAEKKRYKLIEDMFTEPESFNSTSLQKDLAENITLEELYLQGAHKREDFIFRAIWMGKTMNPDDFDQFVTDHGVCYTFKRSETDGKVSSPGIENGLRLTLNIEQYEYMPGPHDAAGIKMLIHDHSDIPMVHALGQAISPGSRVFVGMKIIELENLPEPHGNCEEKTLEYVDTYTSEGCRLDCLTKRAKSECGCRALYMPHNNGDPPVCTLKQYYDCLKEVIERFPTLYYKICSCPVSCNFRLFETDLSYGTTSDYNLRKYLSSNDTTKFAQDLLNATEVTSRYEDTKLSVVQDFYSTLTNDTEKISNVHERLVTLVDRLINATDVVYQDMKNHYDFKDFLYKYQIYIMQKNFMRARDAMEERHIHIVPLAYTEFILLIEKSIRELADTQFPNDTSRLVIYRNLNDKIDSRLEITERVIANYTSLRDAYIAGQKIFNYKYMDIPRAHNNPATPKKLIQDSVNHNSYANKSTVQFESFINKSVVTLNLCKDLAGIAYASYTVKEADLWLCVEDYRHAMRNWMYARSLFYYEIVERPERILQERLENFESLWTEFQLMFQNINQSLYSIRSENTDFGSDILTSIENSNRQLEQYLVANATKLSLSEDFLSNTTEDVLSKLTLYFQILKTRQTTLTDWISRLQSSAGDIWQNILNDEDSYDYYTYVNKNEYLKNFTEIESDLKSNFSTILDDVKFTDVIDGQDGQLLSTFNNIIAHMKEFQEALKVDSDFIRDNLLQINIFYREMSYEKIDQQIAYDMFSLWCDIGGTMGLFLGASFLSILEIADFVLHRVVQRKVTHRIDDKKM</sequence>
<dbReference type="AlphaFoldDB" id="A0A8W8KYM6"/>
<keyword evidence="6" id="KW-0915">Sodium</keyword>
<dbReference type="OrthoDB" id="6502088at2759"/>
<evidence type="ECO:0000256" key="12">
    <source>
        <dbReference type="RuleBase" id="RU000679"/>
    </source>
</evidence>
<dbReference type="InterPro" id="IPR001873">
    <property type="entry name" value="ENaC"/>
</dbReference>
<evidence type="ECO:0000256" key="9">
    <source>
        <dbReference type="ARBA" id="ARBA00023180"/>
    </source>
</evidence>
<dbReference type="PANTHER" id="PTHR11690">
    <property type="entry name" value="AMILORIDE-SENSITIVE SODIUM CHANNEL-RELATED"/>
    <property type="match status" value="1"/>
</dbReference>
<dbReference type="PRINTS" id="PR01078">
    <property type="entry name" value="AMINACHANNEL"/>
</dbReference>
<dbReference type="Gene3D" id="2.60.470.10">
    <property type="entry name" value="Acid-sensing ion channels like domains"/>
    <property type="match status" value="1"/>
</dbReference>
<protein>
    <submittedName>
        <fullName evidence="14">Uncharacterized protein</fullName>
    </submittedName>
</protein>
<proteinExistence type="inferred from homology"/>
<reference evidence="14" key="1">
    <citation type="submission" date="2022-08" db="UniProtKB">
        <authorList>
            <consortium name="EnsemblMetazoa"/>
        </authorList>
    </citation>
    <scope>IDENTIFICATION</scope>
    <source>
        <strain evidence="14">05x7-T-G4-1.051#20</strain>
    </source>
</reference>
<dbReference type="FunFam" id="1.10.287.770:FF:000001">
    <property type="entry name" value="Acid-sensing ion channel subunit 1"/>
    <property type="match status" value="1"/>
</dbReference>